<keyword evidence="3" id="KW-1185">Reference proteome</keyword>
<dbReference type="Pfam" id="PF00023">
    <property type="entry name" value="Ank"/>
    <property type="match status" value="1"/>
</dbReference>
<reference evidence="2" key="1">
    <citation type="submission" date="2021-12" db="EMBL/GenBank/DDBJ databases">
        <authorList>
            <person name="King R."/>
        </authorList>
    </citation>
    <scope>NUCLEOTIDE SEQUENCE</scope>
</reference>
<sequence>MLQRFRVVAHDARARSRTSRRLPNDTTSAKDEETTDADAAYDVTHYFVDDVTDPWREGDALERERLSQHAALRELVSRGDVAQLKAKLASLGNNAGLIVNLTPGGANTLFACEAGLTSVVAALLEAGADGRCHPITRYGPLYVACYQGHLEIAKLLLAHFPTAVQSENSSVTPEVDSRSSEAAKALSPQRGGISLGIHAIVSKLTGGGSKQLLRGTAVWAWPFAPIMHVCYVLYYAPAQRLMLPLH</sequence>
<dbReference type="InterPro" id="IPR036770">
    <property type="entry name" value="Ankyrin_rpt-contain_sf"/>
</dbReference>
<organism evidence="2 3">
    <name type="scientific">Diatraea saccharalis</name>
    <name type="common">sugarcane borer</name>
    <dbReference type="NCBI Taxonomy" id="40085"/>
    <lineage>
        <taxon>Eukaryota</taxon>
        <taxon>Metazoa</taxon>
        <taxon>Ecdysozoa</taxon>
        <taxon>Arthropoda</taxon>
        <taxon>Hexapoda</taxon>
        <taxon>Insecta</taxon>
        <taxon>Pterygota</taxon>
        <taxon>Neoptera</taxon>
        <taxon>Endopterygota</taxon>
        <taxon>Lepidoptera</taxon>
        <taxon>Glossata</taxon>
        <taxon>Ditrysia</taxon>
        <taxon>Pyraloidea</taxon>
        <taxon>Crambidae</taxon>
        <taxon>Crambinae</taxon>
        <taxon>Diatraea</taxon>
    </lineage>
</organism>
<accession>A0A9N9WGJ8</accession>
<dbReference type="Proteomes" id="UP001153714">
    <property type="component" value="Chromosome 20"/>
</dbReference>
<protein>
    <submittedName>
        <fullName evidence="2">Uncharacterized protein</fullName>
    </submittedName>
</protein>
<reference evidence="2" key="2">
    <citation type="submission" date="2022-10" db="EMBL/GenBank/DDBJ databases">
        <authorList>
            <consortium name="ENA_rothamsted_submissions"/>
            <consortium name="culmorum"/>
            <person name="King R."/>
        </authorList>
    </citation>
    <scope>NUCLEOTIDE SEQUENCE</scope>
</reference>
<name>A0A9N9WGJ8_9NEOP</name>
<dbReference type="OrthoDB" id="10252328at2759"/>
<dbReference type="SUPFAM" id="SSF48403">
    <property type="entry name" value="Ankyrin repeat"/>
    <property type="match status" value="1"/>
</dbReference>
<evidence type="ECO:0000256" key="1">
    <source>
        <dbReference type="SAM" id="MobiDB-lite"/>
    </source>
</evidence>
<dbReference type="Gene3D" id="1.25.40.20">
    <property type="entry name" value="Ankyrin repeat-containing domain"/>
    <property type="match status" value="1"/>
</dbReference>
<dbReference type="EMBL" id="OU893351">
    <property type="protein sequence ID" value="CAG9789931.1"/>
    <property type="molecule type" value="Genomic_DNA"/>
</dbReference>
<feature type="region of interest" description="Disordered" evidence="1">
    <location>
        <begin position="168"/>
        <end position="187"/>
    </location>
</feature>
<evidence type="ECO:0000313" key="3">
    <source>
        <dbReference type="Proteomes" id="UP001153714"/>
    </source>
</evidence>
<proteinExistence type="predicted"/>
<dbReference type="InterPro" id="IPR002110">
    <property type="entry name" value="Ankyrin_rpt"/>
</dbReference>
<gene>
    <name evidence="2" type="ORF">DIATSA_LOCUS7623</name>
</gene>
<evidence type="ECO:0000313" key="2">
    <source>
        <dbReference type="EMBL" id="CAG9789931.1"/>
    </source>
</evidence>
<feature type="region of interest" description="Disordered" evidence="1">
    <location>
        <begin position="1"/>
        <end position="35"/>
    </location>
</feature>
<dbReference type="AlphaFoldDB" id="A0A9N9WGJ8"/>